<comment type="caution">
    <text evidence="3">The sequence shown here is derived from an EMBL/GenBank/DDBJ whole genome shotgun (WGS) entry which is preliminary data.</text>
</comment>
<gene>
    <name evidence="3" type="ORF">HNQ41_001661</name>
</gene>
<feature type="compositionally biased region" description="Acidic residues" evidence="1">
    <location>
        <begin position="121"/>
        <end position="135"/>
    </location>
</feature>
<evidence type="ECO:0000313" key="3">
    <source>
        <dbReference type="EMBL" id="MBB5173474.1"/>
    </source>
</evidence>
<feature type="region of interest" description="Disordered" evidence="1">
    <location>
        <begin position="112"/>
        <end position="139"/>
    </location>
</feature>
<feature type="transmembrane region" description="Helical" evidence="2">
    <location>
        <begin position="51"/>
        <end position="70"/>
    </location>
</feature>
<proteinExistence type="predicted"/>
<keyword evidence="2" id="KW-0812">Transmembrane</keyword>
<evidence type="ECO:0000256" key="1">
    <source>
        <dbReference type="SAM" id="MobiDB-lite"/>
    </source>
</evidence>
<name>A0A840QQ20_9BACI</name>
<dbReference type="SUPFAM" id="SSF82171">
    <property type="entry name" value="DPP6 N-terminal domain-like"/>
    <property type="match status" value="1"/>
</dbReference>
<dbReference type="Proteomes" id="UP000551878">
    <property type="component" value="Unassembled WGS sequence"/>
</dbReference>
<reference evidence="3 4" key="1">
    <citation type="submission" date="2020-08" db="EMBL/GenBank/DDBJ databases">
        <title>Genomic Encyclopedia of Type Strains, Phase IV (KMG-IV): sequencing the most valuable type-strain genomes for metagenomic binning, comparative biology and taxonomic classification.</title>
        <authorList>
            <person name="Goeker M."/>
        </authorList>
    </citation>
    <scope>NUCLEOTIDE SEQUENCE [LARGE SCALE GENOMIC DNA]</scope>
    <source>
        <strain evidence="3 4">DSM 24696</strain>
    </source>
</reference>
<dbReference type="EMBL" id="JACHHB010000006">
    <property type="protein sequence ID" value="MBB5173474.1"/>
    <property type="molecule type" value="Genomic_DNA"/>
</dbReference>
<protein>
    <submittedName>
        <fullName evidence="3">Uncharacterized protein</fullName>
    </submittedName>
</protein>
<keyword evidence="2" id="KW-0472">Membrane</keyword>
<keyword evidence="2" id="KW-1133">Transmembrane helix</keyword>
<evidence type="ECO:0000313" key="4">
    <source>
        <dbReference type="Proteomes" id="UP000551878"/>
    </source>
</evidence>
<evidence type="ECO:0000256" key="2">
    <source>
        <dbReference type="SAM" id="Phobius"/>
    </source>
</evidence>
<keyword evidence="4" id="KW-1185">Reference proteome</keyword>
<sequence length="553" mass="62827">MLIADTQAPYAFLMSSYRRYRLEITSSRQLKQKALLLVGSPVLIADTQAPYAFLVMFLIFWFGYSMEMMLKKKRVRRIMMERKAKKLSVKPYKWTVALTALLILASGCGEEEQSEGAQSEENQEESEYEEPEVEEREGIDRSEDVSLFVEKLPHVYHPQSASSIMMNIDEELEKELQSGDYRVDIPRPNEWFDQVDVSVEKAIQDEESGEIFVDALLSYPEISKADIEHLEDEVITNIKSSANEGKVSFEDVFFETLDAEEFEQKETKKELVLEEIDDDEDSFRFKSIEQPGSFFSSVADLYEQTVAEQIDEVTVEADEENMVDQDTTVQVNYQGEMVETADLQAPYLAENVEITLADGSEVPAGTLWDGVKNEQGATIVALGFSPEDFFHRLKFSDESEQGQRAVYLQRPYAVATEDTVVGYMNTETNDFTVANIVNGSIEGISDLYWSPTEDYVAYSWIASGVGSAHFDVYDIGSEEVISLTELRDLGVEHMYEFSNPSWSEDGETLYVDVVEKEGPEDVIEVEDMQTWQLDVAKRELTEVEKREAGLANS</sequence>
<accession>A0A840QQ20</accession>
<dbReference type="AlphaFoldDB" id="A0A840QQ20"/>
<organism evidence="3 4">
    <name type="scientific">Texcoconibacillus texcoconensis</name>
    <dbReference type="NCBI Taxonomy" id="1095777"/>
    <lineage>
        <taxon>Bacteria</taxon>
        <taxon>Bacillati</taxon>
        <taxon>Bacillota</taxon>
        <taxon>Bacilli</taxon>
        <taxon>Bacillales</taxon>
        <taxon>Bacillaceae</taxon>
        <taxon>Texcoconibacillus</taxon>
    </lineage>
</organism>
<dbReference type="RefSeq" id="WP_184663918.1">
    <property type="nucleotide sequence ID" value="NZ_JACHHB010000006.1"/>
</dbReference>